<keyword evidence="2" id="KW-1185">Reference proteome</keyword>
<reference evidence="2" key="1">
    <citation type="submission" date="2013-09" db="EMBL/GenBank/DDBJ databases">
        <title>Corchorus olitorius genome sequencing.</title>
        <authorList>
            <person name="Alam M."/>
            <person name="Haque M.S."/>
            <person name="Islam M.S."/>
            <person name="Emdad E.M."/>
            <person name="Islam M.M."/>
            <person name="Ahmed B."/>
            <person name="Halim A."/>
            <person name="Hossen Q.M.M."/>
            <person name="Hossain M.Z."/>
            <person name="Ahmed R."/>
            <person name="Khan M.M."/>
            <person name="Islam R."/>
            <person name="Rashid M.M."/>
            <person name="Khan S.A."/>
            <person name="Rahman M.S."/>
            <person name="Alam M."/>
            <person name="Yahiya A.S."/>
            <person name="Khan M.S."/>
            <person name="Azam M.S."/>
            <person name="Haque T."/>
            <person name="Lashkar M.Z.H."/>
            <person name="Akhand A.I."/>
            <person name="Morshed G."/>
            <person name="Roy S."/>
            <person name="Uddin K.S."/>
            <person name="Rabeya T."/>
            <person name="Hossain A.S."/>
            <person name="Chowdhury A."/>
            <person name="Snigdha A.R."/>
            <person name="Mortoza M.S."/>
            <person name="Matin S.A."/>
            <person name="Hoque S.M.E."/>
            <person name="Islam M.K."/>
            <person name="Roy D.K."/>
            <person name="Haider R."/>
            <person name="Moosa M.M."/>
            <person name="Elias S.M."/>
            <person name="Hasan A.M."/>
            <person name="Jahan S."/>
            <person name="Shafiuddin M."/>
            <person name="Mahmood N."/>
            <person name="Shommy N.S."/>
        </authorList>
    </citation>
    <scope>NUCLEOTIDE SEQUENCE [LARGE SCALE GENOMIC DNA]</scope>
    <source>
        <strain evidence="2">cv. O-4</strain>
    </source>
</reference>
<accession>A0A1R3GT08</accession>
<comment type="caution">
    <text evidence="1">The sequence shown here is derived from an EMBL/GenBank/DDBJ whole genome shotgun (WGS) entry which is preliminary data.</text>
</comment>
<dbReference type="EMBL" id="AWUE01021722">
    <property type="protein sequence ID" value="OMO61255.1"/>
    <property type="molecule type" value="Genomic_DNA"/>
</dbReference>
<name>A0A1R3GT08_9ROSI</name>
<dbReference type="AlphaFoldDB" id="A0A1R3GT08"/>
<organism evidence="1 2">
    <name type="scientific">Corchorus olitorius</name>
    <dbReference type="NCBI Taxonomy" id="93759"/>
    <lineage>
        <taxon>Eukaryota</taxon>
        <taxon>Viridiplantae</taxon>
        <taxon>Streptophyta</taxon>
        <taxon>Embryophyta</taxon>
        <taxon>Tracheophyta</taxon>
        <taxon>Spermatophyta</taxon>
        <taxon>Magnoliopsida</taxon>
        <taxon>eudicotyledons</taxon>
        <taxon>Gunneridae</taxon>
        <taxon>Pentapetalae</taxon>
        <taxon>rosids</taxon>
        <taxon>malvids</taxon>
        <taxon>Malvales</taxon>
        <taxon>Malvaceae</taxon>
        <taxon>Grewioideae</taxon>
        <taxon>Apeibeae</taxon>
        <taxon>Corchorus</taxon>
    </lineage>
</organism>
<sequence length="138" mass="15861">MRNLKVVGEMYGLVACVPPRVEVFIWQLLKGRVAVNGLVHLVDEKNGIVFNGKMIDIKQLIDCAKLSIAMWAKAKWPSKVGSIDDIVRFPSLMMVGSNYKDRGTVGDWERPRKKPKYCPWRLRKFVTQMEELKEKIAL</sequence>
<evidence type="ECO:0000313" key="2">
    <source>
        <dbReference type="Proteomes" id="UP000187203"/>
    </source>
</evidence>
<evidence type="ECO:0000313" key="1">
    <source>
        <dbReference type="EMBL" id="OMO61255.1"/>
    </source>
</evidence>
<proteinExistence type="predicted"/>
<gene>
    <name evidence="1" type="ORF">COLO4_33496</name>
</gene>
<dbReference type="Proteomes" id="UP000187203">
    <property type="component" value="Unassembled WGS sequence"/>
</dbReference>
<protein>
    <submittedName>
        <fullName evidence="1">Uncharacterized protein</fullName>
    </submittedName>
</protein>